<dbReference type="Pfam" id="PF26314">
    <property type="entry name" value="MptA_B_family"/>
    <property type="match status" value="1"/>
</dbReference>
<feature type="transmembrane region" description="Helical" evidence="1">
    <location>
        <begin position="378"/>
        <end position="402"/>
    </location>
</feature>
<dbReference type="Proteomes" id="UP001634747">
    <property type="component" value="Unassembled WGS sequence"/>
</dbReference>
<keyword evidence="1" id="KW-0472">Membrane</keyword>
<feature type="transmembrane region" description="Helical" evidence="1">
    <location>
        <begin position="353"/>
        <end position="372"/>
    </location>
</feature>
<evidence type="ECO:0000313" key="2">
    <source>
        <dbReference type="EMBL" id="MFN2975592.1"/>
    </source>
</evidence>
<dbReference type="InterPro" id="IPR019825">
    <property type="entry name" value="Lectin_legB_Mn/Ca_BS"/>
</dbReference>
<comment type="caution">
    <text evidence="2">The sequence shown here is derived from an EMBL/GenBank/DDBJ whole genome shotgun (WGS) entry which is preliminary data.</text>
</comment>
<keyword evidence="1" id="KW-0812">Transmembrane</keyword>
<dbReference type="PROSITE" id="PS00307">
    <property type="entry name" value="LECTIN_LEGUME_BETA"/>
    <property type="match status" value="1"/>
</dbReference>
<feature type="transmembrane region" description="Helical" evidence="1">
    <location>
        <begin position="270"/>
        <end position="297"/>
    </location>
</feature>
<proteinExistence type="predicted"/>
<feature type="transmembrane region" description="Helical" evidence="1">
    <location>
        <begin position="44"/>
        <end position="64"/>
    </location>
</feature>
<feature type="transmembrane region" description="Helical" evidence="1">
    <location>
        <begin position="317"/>
        <end position="341"/>
    </location>
</feature>
<organism evidence="2 3">
    <name type="scientific">Terriglobus aquaticus</name>
    <dbReference type="NCBI Taxonomy" id="940139"/>
    <lineage>
        <taxon>Bacteria</taxon>
        <taxon>Pseudomonadati</taxon>
        <taxon>Acidobacteriota</taxon>
        <taxon>Terriglobia</taxon>
        <taxon>Terriglobales</taxon>
        <taxon>Acidobacteriaceae</taxon>
        <taxon>Terriglobus</taxon>
    </lineage>
</organism>
<dbReference type="RefSeq" id="WP_263412886.1">
    <property type="nucleotide sequence ID" value="NZ_BAABBH010000001.1"/>
</dbReference>
<reference evidence="2 3" key="1">
    <citation type="submission" date="2024-12" db="EMBL/GenBank/DDBJ databases">
        <authorList>
            <person name="Lee Y."/>
        </authorList>
    </citation>
    <scope>NUCLEOTIDE SEQUENCE [LARGE SCALE GENOMIC DNA]</scope>
    <source>
        <strain evidence="2 3">03SUJ4</strain>
    </source>
</reference>
<sequence>MSWRSLLYRGSPGSTNVVLVLLGLALLFLSRHLAVEFDTFVIGYSETSTCALAVSLAAGLVVWTQPTDRRSFWIIVGTALLCRLALLTPEPHLSSDIYRYVWDGYVQHHGINPYRYFPGNEHLRWLQEDDIFPYINRRDYAPTIYPPVAQMLFWIATWFSPTLTLMKLTMYALEGVTVFALANMLEQMGRRREEVILYAWSPLCIWEFGSSGHLDAALIAAVCLALLFRLRDRPWLTGFALGAAVMIKFYPLLLFPALWKRRDWRMPAAVVSVIVAGYAVYSSVGMKVFGFAGGYAAEEGMDSGTRYFLLEAARHVPGFRGLGTPAFLAFCAAVFLPLMLWCWRASQMPGTAFLRPAAALAFALMLLFSPHYPWYVAWLLPFLVLLPELPGIVYVYSVFYWLTTQYAEPGPKMFHANSWTYGASAVALLLWLLWRKYRGSLHLPLPWRAVTSEAAR</sequence>
<feature type="transmembrane region" description="Helical" evidence="1">
    <location>
        <begin position="234"/>
        <end position="258"/>
    </location>
</feature>
<evidence type="ECO:0000313" key="3">
    <source>
        <dbReference type="Proteomes" id="UP001634747"/>
    </source>
</evidence>
<keyword evidence="3" id="KW-1185">Reference proteome</keyword>
<evidence type="ECO:0000256" key="1">
    <source>
        <dbReference type="SAM" id="Phobius"/>
    </source>
</evidence>
<name>A0ABW9KKH2_9BACT</name>
<accession>A0ABW9KKH2</accession>
<feature type="transmembrane region" description="Helical" evidence="1">
    <location>
        <begin position="414"/>
        <end position="434"/>
    </location>
</feature>
<keyword evidence="1" id="KW-1133">Transmembrane helix</keyword>
<protein>
    <submittedName>
        <fullName evidence="2">Glycosyltransferase 87 family protein</fullName>
    </submittedName>
</protein>
<dbReference type="EMBL" id="JBJYXY010000001">
    <property type="protein sequence ID" value="MFN2975592.1"/>
    <property type="molecule type" value="Genomic_DNA"/>
</dbReference>
<gene>
    <name evidence="2" type="ORF">ACK2TP_07440</name>
</gene>